<accession>A0A9Q0S882</accession>
<keyword evidence="10 12" id="KW-0326">Glycosidase</keyword>
<feature type="disulfide bond" evidence="14">
    <location>
        <begin position="229"/>
        <end position="252"/>
    </location>
</feature>
<dbReference type="InterPro" id="IPR011160">
    <property type="entry name" value="Sphingomy_PDE"/>
</dbReference>
<feature type="signal peptide" evidence="15">
    <location>
        <begin position="1"/>
        <end position="17"/>
    </location>
</feature>
<feature type="binding site" evidence="13">
    <location>
        <position position="210"/>
    </location>
    <ligand>
        <name>Zn(2+)</name>
        <dbReference type="ChEBI" id="CHEBI:29105"/>
        <label>1</label>
    </ligand>
</feature>
<dbReference type="Pfam" id="PF19272">
    <property type="entry name" value="ASMase_C"/>
    <property type="match status" value="1"/>
</dbReference>
<evidence type="ECO:0000256" key="5">
    <source>
        <dbReference type="ARBA" id="ARBA00022729"/>
    </source>
</evidence>
<comment type="subcellular location">
    <subcellularLocation>
        <location evidence="1">Secreted</location>
    </subcellularLocation>
</comment>
<feature type="disulfide bond" evidence="14">
    <location>
        <begin position="121"/>
        <end position="132"/>
    </location>
</feature>
<feature type="domain" description="Saposin B-type" evidence="16">
    <location>
        <begin position="86"/>
        <end position="171"/>
    </location>
</feature>
<dbReference type="PROSITE" id="PS50015">
    <property type="entry name" value="SAP_B"/>
    <property type="match status" value="1"/>
</dbReference>
<feature type="binding site" evidence="13">
    <location>
        <position position="403"/>
    </location>
    <ligand>
        <name>Zn(2+)</name>
        <dbReference type="ChEBI" id="CHEBI:29105"/>
        <label>2</label>
    </ligand>
</feature>
<feature type="binding site" evidence="13">
    <location>
        <position position="281"/>
    </location>
    <ligand>
        <name>Zn(2+)</name>
        <dbReference type="ChEBI" id="CHEBI:29105"/>
        <label>2</label>
    </ligand>
</feature>
<dbReference type="InterPro" id="IPR041805">
    <property type="entry name" value="ASMase/PPN1_MPP"/>
</dbReference>
<evidence type="ECO:0000256" key="4">
    <source>
        <dbReference type="ARBA" id="ARBA00022723"/>
    </source>
</evidence>
<name>A0A9Q0S882_9DIPT</name>
<dbReference type="EMBL" id="WJQU01000001">
    <property type="protein sequence ID" value="KAJ6649044.1"/>
    <property type="molecule type" value="Genomic_DNA"/>
</dbReference>
<comment type="caution">
    <text evidence="17">The sequence shown here is derived from an EMBL/GenBank/DDBJ whole genome shotgun (WGS) entry which is preliminary data.</text>
</comment>
<dbReference type="GO" id="GO:0006685">
    <property type="term" value="P:sphingomyelin catabolic process"/>
    <property type="evidence" value="ECO:0007669"/>
    <property type="project" value="UniProtKB-UniRule"/>
</dbReference>
<evidence type="ECO:0000256" key="1">
    <source>
        <dbReference type="ARBA" id="ARBA00004613"/>
    </source>
</evidence>
<feature type="binding site" evidence="13">
    <location>
        <position position="437"/>
    </location>
    <ligand>
        <name>Zn(2+)</name>
        <dbReference type="ChEBI" id="CHEBI:29105"/>
        <label>1</label>
    </ligand>
</feature>
<evidence type="ECO:0000256" key="10">
    <source>
        <dbReference type="ARBA" id="ARBA00023295"/>
    </source>
</evidence>
<evidence type="ECO:0000256" key="11">
    <source>
        <dbReference type="ARBA" id="ARBA00047268"/>
    </source>
</evidence>
<evidence type="ECO:0000256" key="12">
    <source>
        <dbReference type="PIRNR" id="PIRNR000948"/>
    </source>
</evidence>
<keyword evidence="6 12" id="KW-0378">Hydrolase</keyword>
<dbReference type="PIRSF" id="PIRSF000948">
    <property type="entry name" value="Sphingomy_PDE"/>
    <property type="match status" value="1"/>
</dbReference>
<dbReference type="SUPFAM" id="SSF56300">
    <property type="entry name" value="Metallo-dependent phosphatases"/>
    <property type="match status" value="1"/>
</dbReference>
<evidence type="ECO:0000313" key="18">
    <source>
        <dbReference type="Proteomes" id="UP001151699"/>
    </source>
</evidence>
<dbReference type="SUPFAM" id="SSF47862">
    <property type="entry name" value="Saposin"/>
    <property type="match status" value="1"/>
</dbReference>
<organism evidence="17 18">
    <name type="scientific">Pseudolycoriella hygida</name>
    <dbReference type="NCBI Taxonomy" id="35572"/>
    <lineage>
        <taxon>Eukaryota</taxon>
        <taxon>Metazoa</taxon>
        <taxon>Ecdysozoa</taxon>
        <taxon>Arthropoda</taxon>
        <taxon>Hexapoda</taxon>
        <taxon>Insecta</taxon>
        <taxon>Pterygota</taxon>
        <taxon>Neoptera</taxon>
        <taxon>Endopterygota</taxon>
        <taxon>Diptera</taxon>
        <taxon>Nematocera</taxon>
        <taxon>Sciaroidea</taxon>
        <taxon>Sciaridae</taxon>
        <taxon>Pseudolycoriella</taxon>
    </lineage>
</organism>
<feature type="binding site" evidence="13">
    <location>
        <position position="281"/>
    </location>
    <ligand>
        <name>Zn(2+)</name>
        <dbReference type="ChEBI" id="CHEBI:29105"/>
        <label>1</label>
    </ligand>
</feature>
<feature type="disulfide bond" evidence="14">
    <location>
        <begin position="223"/>
        <end position="228"/>
    </location>
</feature>
<sequence length="595" mass="68120">MIRIVALFLLCSGIVAGEYFRTDEQIQRREHFLENAEEYERAFEKEFAIFLESGLRTQVFNETLKALHLGREFALTELESMPPELAFMSCAVCRLTAATYISQRRGGASAESLGNAAVTLCGELTTFPEHVCRPVVFQNLDILIYIIDNVPTLNAAITCSLVFQGECGGADPSLDFTVSVSPGQPITQSKSISVPRNPNEIKIIHLTDVHFDPRYLEGGWAICPEIVCCRQDRGIAPNPADRAGRWGDYRDCGTPWLVIDETFRRIREAHPDVSYIYYTGDGVDHGHWQRTLQGNRDIMSAIYNGFRTHFPGVPVHFALGNHEADQWATWLPPSALSTVRIAGYYTVLLQPGLRLISLSNSDCTTMNFWILHSRNHIQAQLQWFHNTLLAAEQAGERVHVITHHHQNACFRFYSREFRRIQDRFHMTISATFLGHTHNAEFHLFYDRPTANHAISVQWNAGSVSPWSRYNPNYILYHVDRQIFQVNEVETYMYNLAEANTTPASRPRWYRLFSLAQFFALPNLSPASLHTLSERLARSRSLLHQYWVFQVRETRPRLDAGCNDDCLRGRLCAMVRNEFDDERRCNHLVALFNSSN</sequence>
<dbReference type="PANTHER" id="PTHR10340:SF29">
    <property type="entry name" value="SPHINGOMYELIN PHOSPHODIESTERASE"/>
    <property type="match status" value="1"/>
</dbReference>
<dbReference type="Pfam" id="PF00149">
    <property type="entry name" value="Metallophos"/>
    <property type="match status" value="1"/>
</dbReference>
<comment type="function">
    <text evidence="12">Converts sphingomyelin to ceramide.</text>
</comment>
<evidence type="ECO:0000256" key="7">
    <source>
        <dbReference type="ARBA" id="ARBA00022833"/>
    </source>
</evidence>
<evidence type="ECO:0000256" key="9">
    <source>
        <dbReference type="ARBA" id="ARBA00023180"/>
    </source>
</evidence>
<comment type="cofactor">
    <cofactor evidence="13">
        <name>Zn(2+)</name>
        <dbReference type="ChEBI" id="CHEBI:29105"/>
    </cofactor>
    <text evidence="13">Binds 2 Zn(2+) ions per subunit.</text>
</comment>
<dbReference type="GO" id="GO:0005764">
    <property type="term" value="C:lysosome"/>
    <property type="evidence" value="ECO:0007669"/>
    <property type="project" value="TreeGrafter"/>
</dbReference>
<keyword evidence="4 13" id="KW-0479">Metal-binding</keyword>
<feature type="binding site" evidence="13">
    <location>
        <position position="435"/>
    </location>
    <ligand>
        <name>Zn(2+)</name>
        <dbReference type="ChEBI" id="CHEBI:29105"/>
        <label>2</label>
    </ligand>
</feature>
<dbReference type="GO" id="GO:0046513">
    <property type="term" value="P:ceramide biosynthetic process"/>
    <property type="evidence" value="ECO:0007669"/>
    <property type="project" value="TreeGrafter"/>
</dbReference>
<dbReference type="InterPro" id="IPR008139">
    <property type="entry name" value="SaposinB_dom"/>
</dbReference>
<dbReference type="Proteomes" id="UP001151699">
    <property type="component" value="Chromosome A"/>
</dbReference>
<comment type="similarity">
    <text evidence="2 12">Belongs to the acid sphingomyelinase family.</text>
</comment>
<dbReference type="InterPro" id="IPR004843">
    <property type="entry name" value="Calcineurin-like_PHP"/>
</dbReference>
<dbReference type="GO" id="GO:0016020">
    <property type="term" value="C:membrane"/>
    <property type="evidence" value="ECO:0007669"/>
    <property type="project" value="GOC"/>
</dbReference>
<keyword evidence="7 13" id="KW-0862">Zinc</keyword>
<evidence type="ECO:0000313" key="17">
    <source>
        <dbReference type="EMBL" id="KAJ6649044.1"/>
    </source>
</evidence>
<evidence type="ECO:0000256" key="14">
    <source>
        <dbReference type="PIRSR" id="PIRSR000948-2"/>
    </source>
</evidence>
<evidence type="ECO:0000256" key="15">
    <source>
        <dbReference type="SAM" id="SignalP"/>
    </source>
</evidence>
<dbReference type="Gene3D" id="3.60.21.10">
    <property type="match status" value="1"/>
</dbReference>
<dbReference type="InterPro" id="IPR029052">
    <property type="entry name" value="Metallo-depent_PP-like"/>
</dbReference>
<dbReference type="InterPro" id="IPR045473">
    <property type="entry name" value="ASM_C"/>
</dbReference>
<feature type="disulfide bond" evidence="14">
    <location>
        <begin position="90"/>
        <end position="167"/>
    </location>
</feature>
<feature type="disulfide bond" evidence="14">
    <location>
        <begin position="93"/>
        <end position="159"/>
    </location>
</feature>
<dbReference type="EC" id="3.1.4.12" evidence="12"/>
<dbReference type="OrthoDB" id="282973at2759"/>
<reference evidence="17" key="1">
    <citation type="submission" date="2022-07" db="EMBL/GenBank/DDBJ databases">
        <authorList>
            <person name="Trinca V."/>
            <person name="Uliana J.V.C."/>
            <person name="Torres T.T."/>
            <person name="Ward R.J."/>
            <person name="Monesi N."/>
        </authorList>
    </citation>
    <scope>NUCLEOTIDE SEQUENCE</scope>
    <source>
        <strain evidence="17">HSMRA1968</strain>
        <tissue evidence="17">Whole embryos</tissue>
    </source>
</reference>
<keyword evidence="9" id="KW-0325">Glycoprotein</keyword>
<proteinExistence type="inferred from homology"/>
<feature type="disulfide bond" evidence="14">
    <location>
        <begin position="363"/>
        <end position="409"/>
    </location>
</feature>
<dbReference type="AlphaFoldDB" id="A0A9Q0S882"/>
<evidence type="ECO:0000256" key="13">
    <source>
        <dbReference type="PIRSR" id="PIRSR000948-1"/>
    </source>
</evidence>
<dbReference type="CDD" id="cd00842">
    <property type="entry name" value="MPP_ASMase"/>
    <property type="match status" value="1"/>
</dbReference>
<feature type="binding site" evidence="13">
    <location>
        <position position="321"/>
    </location>
    <ligand>
        <name>Zn(2+)</name>
        <dbReference type="ChEBI" id="CHEBI:29105"/>
        <label>2</label>
    </ligand>
</feature>
<dbReference type="GO" id="GO:0061750">
    <property type="term" value="F:acid sphingomyelin phosphodiesterase activity"/>
    <property type="evidence" value="ECO:0007669"/>
    <property type="project" value="TreeGrafter"/>
</dbReference>
<feature type="chain" id="PRO_5040256497" description="Sphingomyelin phosphodiesterase" evidence="15">
    <location>
        <begin position="18"/>
        <end position="595"/>
    </location>
</feature>
<gene>
    <name evidence="17" type="primary">SMPD1_4</name>
    <name evidence="17" type="ORF">Bhyg_04277</name>
</gene>
<dbReference type="GO" id="GO:0005615">
    <property type="term" value="C:extracellular space"/>
    <property type="evidence" value="ECO:0007669"/>
    <property type="project" value="TreeGrafter"/>
</dbReference>
<keyword evidence="8 14" id="KW-1015">Disulfide bond</keyword>
<comment type="catalytic activity">
    <reaction evidence="11">
        <text>a sphingomyelin + H2O = phosphocholine + an N-acylsphing-4-enine + H(+)</text>
        <dbReference type="Rhea" id="RHEA:19253"/>
        <dbReference type="ChEBI" id="CHEBI:15377"/>
        <dbReference type="ChEBI" id="CHEBI:15378"/>
        <dbReference type="ChEBI" id="CHEBI:17636"/>
        <dbReference type="ChEBI" id="CHEBI:52639"/>
        <dbReference type="ChEBI" id="CHEBI:295975"/>
        <dbReference type="EC" id="3.1.4.12"/>
    </reaction>
    <physiologicalReaction direction="left-to-right" evidence="11">
        <dbReference type="Rhea" id="RHEA:19254"/>
    </physiologicalReaction>
</comment>
<keyword evidence="5 15" id="KW-0732">Signal</keyword>
<evidence type="ECO:0000256" key="6">
    <source>
        <dbReference type="ARBA" id="ARBA00022801"/>
    </source>
</evidence>
<feature type="binding site" evidence="13">
    <location>
        <position position="208"/>
    </location>
    <ligand>
        <name>Zn(2+)</name>
        <dbReference type="ChEBI" id="CHEBI:29105"/>
        <label>1</label>
    </ligand>
</feature>
<evidence type="ECO:0000259" key="16">
    <source>
        <dbReference type="PROSITE" id="PS50015"/>
    </source>
</evidence>
<dbReference type="PANTHER" id="PTHR10340">
    <property type="entry name" value="SPHINGOMYELIN PHOSPHODIESTERASE"/>
    <property type="match status" value="1"/>
</dbReference>
<evidence type="ECO:0000256" key="8">
    <source>
        <dbReference type="ARBA" id="ARBA00023157"/>
    </source>
</evidence>
<dbReference type="GO" id="GO:0016798">
    <property type="term" value="F:hydrolase activity, acting on glycosyl bonds"/>
    <property type="evidence" value="ECO:0007669"/>
    <property type="project" value="UniProtKB-KW"/>
</dbReference>
<evidence type="ECO:0000256" key="2">
    <source>
        <dbReference type="ARBA" id="ARBA00008234"/>
    </source>
</evidence>
<keyword evidence="3" id="KW-0964">Secreted</keyword>
<feature type="disulfide bond" evidence="14">
    <location>
        <begin position="561"/>
        <end position="565"/>
    </location>
</feature>
<evidence type="ECO:0000256" key="3">
    <source>
        <dbReference type="ARBA" id="ARBA00022525"/>
    </source>
</evidence>
<protein>
    <recommendedName>
        <fullName evidence="12">Sphingomyelin phosphodiesterase</fullName>
        <ecNumber evidence="12">3.1.4.12</ecNumber>
    </recommendedName>
</protein>
<dbReference type="GO" id="GO:0046872">
    <property type="term" value="F:metal ion binding"/>
    <property type="evidence" value="ECO:0007669"/>
    <property type="project" value="UniProtKB-KW"/>
</dbReference>
<dbReference type="InterPro" id="IPR011001">
    <property type="entry name" value="Saposin-like"/>
</dbReference>
<keyword evidence="18" id="KW-1185">Reference proteome</keyword>